<feature type="region of interest" description="Disordered" evidence="4">
    <location>
        <begin position="1"/>
        <end position="38"/>
    </location>
</feature>
<feature type="compositionally biased region" description="Acidic residues" evidence="4">
    <location>
        <begin position="896"/>
        <end position="908"/>
    </location>
</feature>
<feature type="compositionally biased region" description="Basic and acidic residues" evidence="4">
    <location>
        <begin position="768"/>
        <end position="785"/>
    </location>
</feature>
<dbReference type="AlphaFoldDB" id="A0A670HVV6"/>
<gene>
    <name evidence="5" type="primary">LRRFIP1</name>
</gene>
<comment type="similarity">
    <text evidence="1">Belongs to the LRRFIP family.</text>
</comment>
<feature type="compositionally biased region" description="Basic and acidic residues" evidence="4">
    <location>
        <begin position="886"/>
        <end position="895"/>
    </location>
</feature>
<evidence type="ECO:0000313" key="6">
    <source>
        <dbReference type="Proteomes" id="UP000472272"/>
    </source>
</evidence>
<reference evidence="5" key="2">
    <citation type="submission" date="2025-08" db="UniProtKB">
        <authorList>
            <consortium name="Ensembl"/>
        </authorList>
    </citation>
    <scope>IDENTIFICATION</scope>
</reference>
<evidence type="ECO:0000256" key="3">
    <source>
        <dbReference type="SAM" id="Coils"/>
    </source>
</evidence>
<dbReference type="Ensembl" id="ENSPMRT00000004103.1">
    <property type="protein sequence ID" value="ENSPMRP00000003838.1"/>
    <property type="gene ID" value="ENSPMRG00000002645.1"/>
</dbReference>
<name>A0A670HVV6_PODMU</name>
<dbReference type="GeneTree" id="ENSGT00530000063564"/>
<dbReference type="InterPro" id="IPR019139">
    <property type="entry name" value="LRRFIP1/2"/>
</dbReference>
<reference evidence="5 6" key="1">
    <citation type="journal article" date="2019" name="Proc. Natl. Acad. Sci. U.S.A.">
        <title>Regulatory changes in pterin and carotenoid genes underlie balanced color polymorphisms in the wall lizard.</title>
        <authorList>
            <person name="Andrade P."/>
            <person name="Pinho C."/>
            <person name="Perez I de Lanuza G."/>
            <person name="Afonso S."/>
            <person name="Brejcha J."/>
            <person name="Rubin C.J."/>
            <person name="Wallerman O."/>
            <person name="Pereira P."/>
            <person name="Sabatino S.J."/>
            <person name="Bellati A."/>
            <person name="Pellitteri-Rosa D."/>
            <person name="Bosakova Z."/>
            <person name="Bunikis I."/>
            <person name="Carretero M.A."/>
            <person name="Feiner N."/>
            <person name="Marsik P."/>
            <person name="Pauperio F."/>
            <person name="Salvi D."/>
            <person name="Soler L."/>
            <person name="While G.M."/>
            <person name="Uller T."/>
            <person name="Font E."/>
            <person name="Andersson L."/>
            <person name="Carneiro M."/>
        </authorList>
    </citation>
    <scope>NUCLEOTIDE SEQUENCE</scope>
</reference>
<dbReference type="Pfam" id="PF09738">
    <property type="entry name" value="LRRFIP"/>
    <property type="match status" value="2"/>
</dbReference>
<sequence length="1077" mass="120726">MELVGAQQPQQQAAGLAGRKRQPNRERPAAAEDDALNQIAREAEARLAAKRAARAEAREIRMKELERQQKEIYQIQKKYYGLDTKFGDIEQWMEDSERYTRKSRRNASASDEDERMSVGSRGSLRTGLETERTKRMNFKTTNGYEEDMYGSSQSRKSSRVEERPEKDFEKGVRTVSSLSAATLASLGGTSSRRGSGDTSISVDTEASIREIKDSLAEVEEKYKKAMVSNAQLDNEKTNFMYQVDTLKDALLELEEQLAESKRQYEEKNKDFEREKHAHTVLQFQFMEVKETLKQREELLAEIRQLQQKQEGYVREMSDLQETIEWKEKKIGALERQKEFFDSIRSERDDLREEVIVLKEQLKRHGIIPNSEVATNGETSGDLDNDGLQSSSNIAPGSTHAPKVAGDDTLGRAKEVEMKNEILENVGKKEILQNTEHEEHTEETKEQEIVQECSEIKTLHADENAEAEKITEGKVASTLLLNSGPEEPAKSHSEHVPGIVCSLENSGIVELRGEGGFPDDTIEVKESDGNVVNKSDTAVACSGIEANEQIQTEIEILPQQQDKDKQTHIVGDEAEGDNNEVFQEALDFVNNSHVATSSQSESPELAEDLLLKVPSIDPCSEQPESKIVEGHLLEGGRIKLIDKADGDKNETGGINEENETEHAVQRQACEVAAEQTEISSASDESEEQKQVGMEKSQPLSSKDDTFIEKEQTMQVIGASEKNEENPAMETDQRAALAEALDVRLDFTMKEVHTEETAADGVSHSECQIPEERNLDHEDDSKKCGDIKSEFIDDGKTVADIQIAPEEVAGDNNEEDHKPAQVTDWPAEEPSVNIQGETFQESARTACANMQGTEVNKEGKNHKKIEEKILDIVPDIEKAPCLTSQKTELSDQERKLDNEEEEEEGEGEVAEEYHEAFDFAESPFGQQEATERNDNLNNELETNNHQTQEKVEITEHAAQNIIKKDTEMEYRDAEENKKGLADEVTNESTVIESENTQGKELEEAAFFQTDPSASVASKAQCEILEDPSKKMSDEINIDHIAEYTAEQLEKLKNDGDESEEEVQVGRKGKGKSREDCVIS</sequence>
<evidence type="ECO:0000256" key="4">
    <source>
        <dbReference type="SAM" id="MobiDB-lite"/>
    </source>
</evidence>
<evidence type="ECO:0000256" key="2">
    <source>
        <dbReference type="ARBA" id="ARBA00023054"/>
    </source>
</evidence>
<evidence type="ECO:0000313" key="5">
    <source>
        <dbReference type="Ensembl" id="ENSPMRP00000003838.1"/>
    </source>
</evidence>
<dbReference type="OMA" id="AVEEYHE"/>
<feature type="compositionally biased region" description="Polar residues" evidence="4">
    <location>
        <begin position="984"/>
        <end position="994"/>
    </location>
</feature>
<feature type="region of interest" description="Disordered" evidence="4">
    <location>
        <begin position="642"/>
        <end position="705"/>
    </location>
</feature>
<keyword evidence="2 3" id="KW-0175">Coiled coil</keyword>
<dbReference type="Gene3D" id="1.20.5.4090">
    <property type="match status" value="1"/>
</dbReference>
<accession>A0A670HVV6</accession>
<feature type="region of interest" description="Disordered" evidence="4">
    <location>
        <begin position="94"/>
        <end position="127"/>
    </location>
</feature>
<feature type="region of interest" description="Disordered" evidence="4">
    <location>
        <begin position="752"/>
        <end position="785"/>
    </location>
</feature>
<dbReference type="GO" id="GO:0000981">
    <property type="term" value="F:DNA-binding transcription factor activity, RNA polymerase II-specific"/>
    <property type="evidence" value="ECO:0007669"/>
    <property type="project" value="TreeGrafter"/>
</dbReference>
<feature type="coiled-coil region" evidence="3">
    <location>
        <begin position="201"/>
        <end position="360"/>
    </location>
</feature>
<feature type="region of interest" description="Disordered" evidence="4">
    <location>
        <begin position="971"/>
        <end position="995"/>
    </location>
</feature>
<organism evidence="5 6">
    <name type="scientific">Podarcis muralis</name>
    <name type="common">Wall lizard</name>
    <name type="synonym">Lacerta muralis</name>
    <dbReference type="NCBI Taxonomy" id="64176"/>
    <lineage>
        <taxon>Eukaryota</taxon>
        <taxon>Metazoa</taxon>
        <taxon>Chordata</taxon>
        <taxon>Craniata</taxon>
        <taxon>Vertebrata</taxon>
        <taxon>Euteleostomi</taxon>
        <taxon>Lepidosauria</taxon>
        <taxon>Squamata</taxon>
        <taxon>Bifurcata</taxon>
        <taxon>Unidentata</taxon>
        <taxon>Episquamata</taxon>
        <taxon>Laterata</taxon>
        <taxon>Lacertibaenia</taxon>
        <taxon>Lacertidae</taxon>
        <taxon>Podarcis</taxon>
    </lineage>
</organism>
<dbReference type="PANTHER" id="PTHR19212">
    <property type="entry name" value="LEUCINE RICH REPEAT IN FLII INTERACTING PROTEIN"/>
    <property type="match status" value="1"/>
</dbReference>
<feature type="compositionally biased region" description="Low complexity" evidence="4">
    <location>
        <begin position="1"/>
        <end position="17"/>
    </location>
</feature>
<dbReference type="GO" id="GO:0000978">
    <property type="term" value="F:RNA polymerase II cis-regulatory region sequence-specific DNA binding"/>
    <property type="evidence" value="ECO:0007669"/>
    <property type="project" value="TreeGrafter"/>
</dbReference>
<proteinExistence type="inferred from homology"/>
<reference evidence="5" key="3">
    <citation type="submission" date="2025-09" db="UniProtKB">
        <authorList>
            <consortium name="Ensembl"/>
        </authorList>
    </citation>
    <scope>IDENTIFICATION</scope>
</reference>
<evidence type="ECO:0000256" key="1">
    <source>
        <dbReference type="ARBA" id="ARBA00008275"/>
    </source>
</evidence>
<feature type="compositionally biased region" description="Basic and acidic residues" evidence="4">
    <location>
        <begin position="158"/>
        <end position="172"/>
    </location>
</feature>
<feature type="region of interest" description="Disordered" evidence="4">
    <location>
        <begin position="804"/>
        <end position="830"/>
    </location>
</feature>
<feature type="region of interest" description="Disordered" evidence="4">
    <location>
        <begin position="1049"/>
        <end position="1077"/>
    </location>
</feature>
<keyword evidence="6" id="KW-1185">Reference proteome</keyword>
<dbReference type="Proteomes" id="UP000472272">
    <property type="component" value="Chromosome 1"/>
</dbReference>
<feature type="region of interest" description="Disordered" evidence="4">
    <location>
        <begin position="369"/>
        <end position="405"/>
    </location>
</feature>
<feature type="compositionally biased region" description="Polar residues" evidence="4">
    <location>
        <begin position="386"/>
        <end position="395"/>
    </location>
</feature>
<feature type="region of interest" description="Disordered" evidence="4">
    <location>
        <begin position="877"/>
        <end position="909"/>
    </location>
</feature>
<protein>
    <submittedName>
        <fullName evidence="5">LRR binding FLII interacting protein 1</fullName>
    </submittedName>
</protein>
<dbReference type="PANTHER" id="PTHR19212:SF5">
    <property type="entry name" value="LEUCINE-RICH REPEAT FLIGHTLESS-INTERACTING PROTEIN 1"/>
    <property type="match status" value="1"/>
</dbReference>
<feature type="region of interest" description="Disordered" evidence="4">
    <location>
        <begin position="141"/>
        <end position="173"/>
    </location>
</feature>